<accession>U4KWG1</accession>
<keyword evidence="1" id="KW-1133">Transmembrane helix</keyword>
<dbReference type="Proteomes" id="UP000018144">
    <property type="component" value="Unassembled WGS sequence"/>
</dbReference>
<evidence type="ECO:0000256" key="1">
    <source>
        <dbReference type="SAM" id="Phobius"/>
    </source>
</evidence>
<dbReference type="PANTHER" id="PTHR35895:SF1">
    <property type="entry name" value="LIPID-BINDING SERUM GLYCOPROTEIN C-TERMINAL DOMAIN-CONTAINING PROTEIN"/>
    <property type="match status" value="1"/>
</dbReference>
<dbReference type="Pfam" id="PF12505">
    <property type="entry name" value="DUF3712"/>
    <property type="match status" value="1"/>
</dbReference>
<dbReference type="PANTHER" id="PTHR35895">
    <property type="entry name" value="CHROMOSOME 16, WHOLE GENOME SHOTGUN SEQUENCE"/>
    <property type="match status" value="1"/>
</dbReference>
<reference evidence="2 3" key="1">
    <citation type="journal article" date="2013" name="PLoS Genet.">
        <title>The genome and development-dependent transcriptomes of Pyronema confluens: a window into fungal evolution.</title>
        <authorList>
            <person name="Traeger S."/>
            <person name="Altegoer F."/>
            <person name="Freitag M."/>
            <person name="Gabaldon T."/>
            <person name="Kempken F."/>
            <person name="Kumar A."/>
            <person name="Marcet-Houben M."/>
            <person name="Poggeler S."/>
            <person name="Stajich J.E."/>
            <person name="Nowrousian M."/>
        </authorList>
    </citation>
    <scope>NUCLEOTIDE SEQUENCE [LARGE SCALE GENOMIC DNA]</scope>
    <source>
        <strain evidence="3">CBS 100304</strain>
        <tissue evidence="2">Vegetative mycelium</tissue>
    </source>
</reference>
<dbReference type="eggNOG" id="ENOG502S22Q">
    <property type="taxonomic scope" value="Eukaryota"/>
</dbReference>
<dbReference type="OMA" id="NGEHIEW"/>
<dbReference type="GO" id="GO:0000329">
    <property type="term" value="C:fungal-type vacuole membrane"/>
    <property type="evidence" value="ECO:0007669"/>
    <property type="project" value="InterPro"/>
</dbReference>
<evidence type="ECO:0000313" key="2">
    <source>
        <dbReference type="EMBL" id="CCX05817.1"/>
    </source>
</evidence>
<gene>
    <name evidence="2" type="ORF">PCON_05404</name>
</gene>
<dbReference type="AlphaFoldDB" id="U4KWG1"/>
<dbReference type="InterPro" id="IPR022185">
    <property type="entry name" value="DUF3712"/>
</dbReference>
<evidence type="ECO:0000313" key="3">
    <source>
        <dbReference type="Proteomes" id="UP000018144"/>
    </source>
</evidence>
<dbReference type="EMBL" id="HF935274">
    <property type="protein sequence ID" value="CCX05817.1"/>
    <property type="molecule type" value="Genomic_DNA"/>
</dbReference>
<dbReference type="STRING" id="1076935.U4KWG1"/>
<organism evidence="2 3">
    <name type="scientific">Pyronema omphalodes (strain CBS 100304)</name>
    <name type="common">Pyronema confluens</name>
    <dbReference type="NCBI Taxonomy" id="1076935"/>
    <lineage>
        <taxon>Eukaryota</taxon>
        <taxon>Fungi</taxon>
        <taxon>Dikarya</taxon>
        <taxon>Ascomycota</taxon>
        <taxon>Pezizomycotina</taxon>
        <taxon>Pezizomycetes</taxon>
        <taxon>Pezizales</taxon>
        <taxon>Pyronemataceae</taxon>
        <taxon>Pyronema</taxon>
    </lineage>
</organism>
<sequence>MSTSSDRKVEEAGHISHVQLTRGQRVKAHFRKWWWAHLINFCVFVVVVMIVAVYGIIPPVAQKLIDKTTLSINAFSITSPTGTSFKLGMDGTIKGATGPADHAVIDSFPVKLFLDDVRVNGDIRPILEFPVPKAHGGGDIHVLQNDIPISITDEGALDQYASRLMDSVEMRVGLRGRTTIHLGAIHTDVNYNEVVQLKGLNKLTGMVITKYTLHTNNSEGNVGGDVLIPNPTVTTIEMGDVGLKISYKGAAMGTGVIKNLILKPGNHTYGFMSHITPDDNILKLATVAIQKDSLTIGSNGTSINGVKIPWLSKPLETMESTVPINTDYFKEKGISPS</sequence>
<dbReference type="OrthoDB" id="10039566at2759"/>
<dbReference type="InterPro" id="IPR046368">
    <property type="entry name" value="Tag1"/>
</dbReference>
<keyword evidence="1" id="KW-0472">Membrane</keyword>
<feature type="transmembrane region" description="Helical" evidence="1">
    <location>
        <begin position="34"/>
        <end position="57"/>
    </location>
</feature>
<protein>
    <submittedName>
        <fullName evidence="2">Uncharacterized protein</fullName>
    </submittedName>
</protein>
<keyword evidence="1" id="KW-0812">Transmembrane</keyword>
<proteinExistence type="predicted"/>
<keyword evidence="3" id="KW-1185">Reference proteome</keyword>
<name>U4KWG1_PYROM</name>